<dbReference type="Pfam" id="PF13397">
    <property type="entry name" value="RbpA"/>
    <property type="match status" value="1"/>
</dbReference>
<comment type="subunit">
    <text evidence="1">Forms a complex with the RNAP catalytic core and with free principal sigma factors.</text>
</comment>
<dbReference type="Gene3D" id="2.20.28.270">
    <property type="entry name" value="RNA polymerase-binding protein A"/>
    <property type="match status" value="1"/>
</dbReference>
<dbReference type="Proteomes" id="UP001056336">
    <property type="component" value="Chromosome"/>
</dbReference>
<dbReference type="HAMAP" id="MF_01483">
    <property type="entry name" value="RbpA"/>
    <property type="match status" value="1"/>
</dbReference>
<reference evidence="2" key="2">
    <citation type="submission" date="2022-05" db="EMBL/GenBank/DDBJ databases">
        <authorList>
            <person name="Kim J.-S."/>
            <person name="Lee K."/>
            <person name="Suh M."/>
            <person name="Eom M."/>
            <person name="Kim J.-S."/>
            <person name="Kim D.-S."/>
            <person name="Ko S.-H."/>
            <person name="Shin Y."/>
            <person name="Lee J.-S."/>
        </authorList>
    </citation>
    <scope>NUCLEOTIDE SEQUENCE</scope>
    <source>
        <strain evidence="2">N237</strain>
    </source>
</reference>
<evidence type="ECO:0000313" key="2">
    <source>
        <dbReference type="EMBL" id="UQX86670.1"/>
    </source>
</evidence>
<dbReference type="EMBL" id="CP097332">
    <property type="protein sequence ID" value="UQX86670.1"/>
    <property type="molecule type" value="Genomic_DNA"/>
</dbReference>
<organism evidence="2 3">
    <name type="scientific">Jatrophihabitans telluris</name>
    <dbReference type="NCBI Taxonomy" id="2038343"/>
    <lineage>
        <taxon>Bacteria</taxon>
        <taxon>Bacillati</taxon>
        <taxon>Actinomycetota</taxon>
        <taxon>Actinomycetes</taxon>
        <taxon>Jatrophihabitantales</taxon>
        <taxon>Jatrophihabitantaceae</taxon>
        <taxon>Jatrophihabitans</taxon>
    </lineage>
</organism>
<dbReference type="RefSeq" id="WP_249769020.1">
    <property type="nucleotide sequence ID" value="NZ_CP097332.1"/>
</dbReference>
<gene>
    <name evidence="1" type="primary">rbpA</name>
    <name evidence="2" type="ORF">M6D93_10135</name>
</gene>
<keyword evidence="1" id="KW-0805">Transcription regulation</keyword>
<proteinExistence type="inferred from homology"/>
<name>A0ABY4QUJ4_9ACTN</name>
<evidence type="ECO:0000313" key="3">
    <source>
        <dbReference type="Proteomes" id="UP001056336"/>
    </source>
</evidence>
<reference evidence="2" key="1">
    <citation type="journal article" date="2018" name="Int. J. Syst. Evol. Microbiol.">
        <title>Jatrophihabitans telluris sp. nov., isolated from sediment soil of lava forest wetlands and the emended description of the genus Jatrophihabitans.</title>
        <authorList>
            <person name="Lee K.C."/>
            <person name="Suh M.K."/>
            <person name="Eom M.K."/>
            <person name="Kim K.K."/>
            <person name="Kim J.S."/>
            <person name="Kim D.S."/>
            <person name="Ko S.H."/>
            <person name="Shin Y.K."/>
            <person name="Lee J.S."/>
        </authorList>
    </citation>
    <scope>NUCLEOTIDE SEQUENCE</scope>
    <source>
        <strain evidence="2">N237</strain>
    </source>
</reference>
<dbReference type="InterPro" id="IPR038638">
    <property type="entry name" value="RbpA_sf"/>
</dbReference>
<comment type="function">
    <text evidence="1">Binds to RNA polymerase (RNAP), stimulating transcription from principal, but not alternative sigma factor promoters.</text>
</comment>
<evidence type="ECO:0000256" key="1">
    <source>
        <dbReference type="HAMAP-Rule" id="MF_01483"/>
    </source>
</evidence>
<protein>
    <recommendedName>
        <fullName evidence="1">RNA polymerase-binding protein RbpA</fullName>
    </recommendedName>
</protein>
<comment type="similarity">
    <text evidence="1">Belongs to the RNA polymerase-binding protein RbpA family.</text>
</comment>
<keyword evidence="3" id="KW-1185">Reference proteome</keyword>
<comment type="caution">
    <text evidence="1">Lacks conserved residue(s) required for the propagation of feature annotation.</text>
</comment>
<dbReference type="InterPro" id="IPR025182">
    <property type="entry name" value="RNApol-bd_RbpA"/>
</dbReference>
<sequence length="119" mass="13422">MADRVLRGSRLGAISYETEYAAEPAPRRLVKFRCERGHEFAVPFSDEAELPSTWECRLDGTVAKSIDGPEPEAKKVKPPRTHWDMLIERRSIADLEEVLAERLDVLRARRGSGKSTKSA</sequence>
<accession>A0ABY4QUJ4</accession>
<keyword evidence="1" id="KW-0804">Transcription</keyword>